<gene>
    <name evidence="2" type="ORF">BFC18_19160</name>
</gene>
<accession>A0A1E7Z5W4</accession>
<organism evidence="2 3">
    <name type="scientific">Alteromonas confluentis</name>
    <dbReference type="NCBI Taxonomy" id="1656094"/>
    <lineage>
        <taxon>Bacteria</taxon>
        <taxon>Pseudomonadati</taxon>
        <taxon>Pseudomonadota</taxon>
        <taxon>Gammaproteobacteria</taxon>
        <taxon>Alteromonadales</taxon>
        <taxon>Alteromonadaceae</taxon>
        <taxon>Alteromonas/Salinimonas group</taxon>
        <taxon>Alteromonas</taxon>
    </lineage>
</organism>
<dbReference type="EMBL" id="MDHN01000041">
    <property type="protein sequence ID" value="OFC68872.1"/>
    <property type="molecule type" value="Genomic_DNA"/>
</dbReference>
<dbReference type="GO" id="GO:0008757">
    <property type="term" value="F:S-adenosylmethionine-dependent methyltransferase activity"/>
    <property type="evidence" value="ECO:0007669"/>
    <property type="project" value="InterPro"/>
</dbReference>
<dbReference type="STRING" id="1656094.BFC18_19160"/>
<sequence length="301" mass="33253">MSDFWTDYWRQGHLTSFGDSQGAGYQGALAAHWENTFTTHLRSGQTLVDIGCGNGAMFDILLSTSVAEQVKLIGVDAASLTIPKKFLKPNVSFLQQTCAEALPLEADTIDMVISQFGLEYSDFSQSIEELARVLKKDGKLLCIMHCDTSSIVAPNASILAMAERLAEPECGLFALLNRYVLALRDNTDVDAHRTRFQNAFSHASEDNRNALDATNFPQFCQVLFDPQRDYNNRQIILKMFEDELIGQIERLSDLTQAALDENAQNALVDILTNSGFSDIKIDPFVDDNGDVLGIKVDANAS</sequence>
<dbReference type="Proteomes" id="UP000175691">
    <property type="component" value="Unassembled WGS sequence"/>
</dbReference>
<evidence type="ECO:0000313" key="3">
    <source>
        <dbReference type="Proteomes" id="UP000175691"/>
    </source>
</evidence>
<evidence type="ECO:0000313" key="2">
    <source>
        <dbReference type="EMBL" id="OFC68872.1"/>
    </source>
</evidence>
<comment type="caution">
    <text evidence="2">The sequence shown here is derived from an EMBL/GenBank/DDBJ whole genome shotgun (WGS) entry which is preliminary data.</text>
</comment>
<reference evidence="2 3" key="1">
    <citation type="submission" date="2016-08" db="EMBL/GenBank/DDBJ databases">
        <authorList>
            <person name="Seilhamer J.J."/>
        </authorList>
    </citation>
    <scope>NUCLEOTIDE SEQUENCE [LARGE SCALE GENOMIC DNA]</scope>
    <source>
        <strain evidence="2 3">KCTC 42603</strain>
    </source>
</reference>
<dbReference type="CDD" id="cd02440">
    <property type="entry name" value="AdoMet_MTases"/>
    <property type="match status" value="1"/>
</dbReference>
<dbReference type="RefSeq" id="WP_070126976.1">
    <property type="nucleotide sequence ID" value="NZ_MDHN01000041.1"/>
</dbReference>
<dbReference type="AlphaFoldDB" id="A0A1E7Z5W4"/>
<protein>
    <recommendedName>
        <fullName evidence="1">Methyltransferase type 11 domain-containing protein</fullName>
    </recommendedName>
</protein>
<name>A0A1E7Z5W4_9ALTE</name>
<evidence type="ECO:0000259" key="1">
    <source>
        <dbReference type="Pfam" id="PF08241"/>
    </source>
</evidence>
<feature type="domain" description="Methyltransferase type 11" evidence="1">
    <location>
        <begin position="48"/>
        <end position="142"/>
    </location>
</feature>
<dbReference type="InterPro" id="IPR029063">
    <property type="entry name" value="SAM-dependent_MTases_sf"/>
</dbReference>
<dbReference type="SUPFAM" id="SSF53335">
    <property type="entry name" value="S-adenosyl-L-methionine-dependent methyltransferases"/>
    <property type="match status" value="1"/>
</dbReference>
<proteinExistence type="predicted"/>
<dbReference type="Gene3D" id="3.40.50.150">
    <property type="entry name" value="Vaccinia Virus protein VP39"/>
    <property type="match status" value="1"/>
</dbReference>
<dbReference type="OrthoDB" id="5974463at2"/>
<keyword evidence="3" id="KW-1185">Reference proteome</keyword>
<dbReference type="Pfam" id="PF08241">
    <property type="entry name" value="Methyltransf_11"/>
    <property type="match status" value="1"/>
</dbReference>
<dbReference type="InterPro" id="IPR013216">
    <property type="entry name" value="Methyltransf_11"/>
</dbReference>